<dbReference type="KEGG" id="sace:GIY23_07810"/>
<dbReference type="Pfam" id="PF18726">
    <property type="entry name" value="HEPN_SAV_6107"/>
    <property type="match status" value="1"/>
</dbReference>
<feature type="domain" description="SAV-6107-like HEPN" evidence="1">
    <location>
        <begin position="15"/>
        <end position="105"/>
    </location>
</feature>
<evidence type="ECO:0000313" key="3">
    <source>
        <dbReference type="Proteomes" id="UP000371041"/>
    </source>
</evidence>
<dbReference type="AlphaFoldDB" id="A0A5Q3QC45"/>
<reference evidence="3" key="1">
    <citation type="submission" date="2019-11" db="EMBL/GenBank/DDBJ databases">
        <title>The complete genome sequence of Saccharopolyspora sp. E2A.</title>
        <authorList>
            <person name="Zhang G."/>
        </authorList>
    </citation>
    <scope>NUCLEOTIDE SEQUENCE [LARGE SCALE GENOMIC DNA]</scope>
    <source>
        <strain evidence="3">E2A</strain>
    </source>
</reference>
<proteinExistence type="predicted"/>
<evidence type="ECO:0000259" key="1">
    <source>
        <dbReference type="Pfam" id="PF18726"/>
    </source>
</evidence>
<dbReference type="EMBL" id="CP045929">
    <property type="protein sequence ID" value="QGK72128.1"/>
    <property type="molecule type" value="Genomic_DNA"/>
</dbReference>
<evidence type="ECO:0000313" key="2">
    <source>
        <dbReference type="EMBL" id="QGK72128.1"/>
    </source>
</evidence>
<protein>
    <recommendedName>
        <fullName evidence="1">SAV-6107-like HEPN domain-containing protein</fullName>
    </recommendedName>
</protein>
<keyword evidence="3" id="KW-1185">Reference proteome</keyword>
<dbReference type="Proteomes" id="UP000371041">
    <property type="component" value="Chromosome"/>
</dbReference>
<accession>A0A5Q3QC45</accession>
<dbReference type="InterPro" id="IPR040891">
    <property type="entry name" value="HEPN_SAV_6107"/>
</dbReference>
<sequence>MLQARKVLARAELGETTHDRYATGYLAAVRAAHAVVVLREPDQPRSRPISVWALLGGAAPELGDWALLFDACSERRAAAEAGVVQVTRHESDLMMTRAREFVGLVGRSLTVVR</sequence>
<gene>
    <name evidence="2" type="ORF">GIY23_07810</name>
</gene>
<name>A0A5Q3QC45_9PSEU</name>
<organism evidence="2 3">
    <name type="scientific">Allosaccharopolyspora coralli</name>
    <dbReference type="NCBI Taxonomy" id="2665642"/>
    <lineage>
        <taxon>Bacteria</taxon>
        <taxon>Bacillati</taxon>
        <taxon>Actinomycetota</taxon>
        <taxon>Actinomycetes</taxon>
        <taxon>Pseudonocardiales</taxon>
        <taxon>Pseudonocardiaceae</taxon>
        <taxon>Allosaccharopolyspora</taxon>
    </lineage>
</organism>